<feature type="chain" id="PRO_5013259684" evidence="1">
    <location>
        <begin position="21"/>
        <end position="378"/>
    </location>
</feature>
<name>A0A256F1Z0_9HYPH</name>
<dbReference type="Proteomes" id="UP000216478">
    <property type="component" value="Unassembled WGS sequence"/>
</dbReference>
<accession>A0A256F1Z0</accession>
<evidence type="ECO:0000256" key="1">
    <source>
        <dbReference type="SAM" id="SignalP"/>
    </source>
</evidence>
<evidence type="ECO:0000313" key="2">
    <source>
        <dbReference type="EMBL" id="OYR08716.1"/>
    </source>
</evidence>
<gene>
    <name evidence="2" type="ORF">CEV33_3087</name>
</gene>
<dbReference type="OrthoDB" id="7945156at2"/>
<sequence>MRLKAIALCLMAGFCTSAFAQDSTHVLEQALKQIPQKTLLKPEGMQIFFLDTQAWRGLEKAGPSANGMQRLALSQPIRSLESIGYGLDAWSKNAKISFDDITYFAAFGQAPGNVTYWGLQNEQASQSLIKALKDTDFADVDSDVSGLIANGEANKLDFTKANAGNPWRGATGATSFVLPLDAALVQTSSVTDIKTLAQPTPSVAESEIIATALDGLKNAIPSGNSQIVQAAIISPIFGLDGVDPAKILPSSPDDIEAAKQNFKDNVAVNSRGIPPYFAGFIADAQIDNAPAVVISLSYPECSTAEQAVNGVLAAWKETAAGTMESDVSGQTVQAGKLCAGVVSIVAPKAETAANPILSDVMNRYLQRDFTALQIGSSL</sequence>
<dbReference type="RefSeq" id="WP_094542185.1">
    <property type="nucleotide sequence ID" value="NZ_JBHEER010000006.1"/>
</dbReference>
<keyword evidence="1" id="KW-0732">Signal</keyword>
<feature type="signal peptide" evidence="1">
    <location>
        <begin position="1"/>
        <end position="20"/>
    </location>
</feature>
<evidence type="ECO:0000313" key="3">
    <source>
        <dbReference type="Proteomes" id="UP000216478"/>
    </source>
</evidence>
<dbReference type="EMBL" id="NNRL01000165">
    <property type="protein sequence ID" value="OYR08716.1"/>
    <property type="molecule type" value="Genomic_DNA"/>
</dbReference>
<comment type="caution">
    <text evidence="2">The sequence shown here is derived from an EMBL/GenBank/DDBJ whole genome shotgun (WGS) entry which is preliminary data.</text>
</comment>
<keyword evidence="3" id="KW-1185">Reference proteome</keyword>
<protein>
    <submittedName>
        <fullName evidence="2">Uncharacterized protein</fullName>
    </submittedName>
</protein>
<organism evidence="2 3">
    <name type="scientific">Brucella grignonensis</name>
    <dbReference type="NCBI Taxonomy" id="94627"/>
    <lineage>
        <taxon>Bacteria</taxon>
        <taxon>Pseudomonadati</taxon>
        <taxon>Pseudomonadota</taxon>
        <taxon>Alphaproteobacteria</taxon>
        <taxon>Hyphomicrobiales</taxon>
        <taxon>Brucellaceae</taxon>
        <taxon>Brucella/Ochrobactrum group</taxon>
        <taxon>Brucella</taxon>
    </lineage>
</organism>
<reference evidence="2 3" key="1">
    <citation type="submission" date="2017-07" db="EMBL/GenBank/DDBJ databases">
        <title>Phylogenetic study on the rhizospheric bacterium Ochrobactrum sp. A44.</title>
        <authorList>
            <person name="Krzyzanowska D.M."/>
            <person name="Ossowicki A."/>
            <person name="Rajewska M."/>
            <person name="Maciag T."/>
            <person name="Kaczynski Z."/>
            <person name="Czerwicka M."/>
            <person name="Jafra S."/>
        </authorList>
    </citation>
    <scope>NUCLEOTIDE SEQUENCE [LARGE SCALE GENOMIC DNA]</scope>
    <source>
        <strain evidence="2 3">OgA9a</strain>
    </source>
</reference>
<dbReference type="AlphaFoldDB" id="A0A256F1Z0"/>
<proteinExistence type="predicted"/>